<sequence length="204" mass="22267">MDRTEEGHMTELTKSGCEPKHAREPRPSADDRKDPLRGYKDYKSYTASINQLVNVQTLKIRQFQPVSVYPAEYLSGSCQELPPPSSNPSQAAPSSSTSEPLIFIPYMPNFNVPGPQMQPPTSSKTRTSSRRCSGHVGMGTGSGSQRGRAAPTAPVLSPHQSPHRPFGWQYIDRGSYFWVWVLQASVTPTGAPALPTLAPALLDS</sequence>
<name>A0A9P7JNK8_9AGAM</name>
<dbReference type="EMBL" id="JABBWM010000087">
    <property type="protein sequence ID" value="KAG2092946.1"/>
    <property type="molecule type" value="Genomic_DNA"/>
</dbReference>
<protein>
    <submittedName>
        <fullName evidence="2">Uncharacterized protein</fullName>
    </submittedName>
</protein>
<feature type="compositionally biased region" description="Low complexity" evidence="1">
    <location>
        <begin position="87"/>
        <end position="98"/>
    </location>
</feature>
<keyword evidence="3" id="KW-1185">Reference proteome</keyword>
<reference evidence="2" key="1">
    <citation type="journal article" date="2020" name="New Phytol.">
        <title>Comparative genomics reveals dynamic genome evolution in host specialist ectomycorrhizal fungi.</title>
        <authorList>
            <person name="Lofgren L.A."/>
            <person name="Nguyen N.H."/>
            <person name="Vilgalys R."/>
            <person name="Ruytinx J."/>
            <person name="Liao H.L."/>
            <person name="Branco S."/>
            <person name="Kuo A."/>
            <person name="LaButti K."/>
            <person name="Lipzen A."/>
            <person name="Andreopoulos W."/>
            <person name="Pangilinan J."/>
            <person name="Riley R."/>
            <person name="Hundley H."/>
            <person name="Na H."/>
            <person name="Barry K."/>
            <person name="Grigoriev I.V."/>
            <person name="Stajich J.E."/>
            <person name="Kennedy P.G."/>
        </authorList>
    </citation>
    <scope>NUCLEOTIDE SEQUENCE</scope>
    <source>
        <strain evidence="2">FC423</strain>
    </source>
</reference>
<feature type="region of interest" description="Disordered" evidence="1">
    <location>
        <begin position="116"/>
        <end position="161"/>
    </location>
</feature>
<feature type="region of interest" description="Disordered" evidence="1">
    <location>
        <begin position="1"/>
        <end position="40"/>
    </location>
</feature>
<feature type="region of interest" description="Disordered" evidence="1">
    <location>
        <begin position="78"/>
        <end position="98"/>
    </location>
</feature>
<dbReference type="GeneID" id="64704563"/>
<evidence type="ECO:0000256" key="1">
    <source>
        <dbReference type="SAM" id="MobiDB-lite"/>
    </source>
</evidence>
<evidence type="ECO:0000313" key="2">
    <source>
        <dbReference type="EMBL" id="KAG2092946.1"/>
    </source>
</evidence>
<dbReference type="RefSeq" id="XP_041287037.1">
    <property type="nucleotide sequence ID" value="XM_041442304.1"/>
</dbReference>
<organism evidence="2 3">
    <name type="scientific">Suillus discolor</name>
    <dbReference type="NCBI Taxonomy" id="1912936"/>
    <lineage>
        <taxon>Eukaryota</taxon>
        <taxon>Fungi</taxon>
        <taxon>Dikarya</taxon>
        <taxon>Basidiomycota</taxon>
        <taxon>Agaricomycotina</taxon>
        <taxon>Agaricomycetes</taxon>
        <taxon>Agaricomycetidae</taxon>
        <taxon>Boletales</taxon>
        <taxon>Suillineae</taxon>
        <taxon>Suillaceae</taxon>
        <taxon>Suillus</taxon>
    </lineage>
</organism>
<gene>
    <name evidence="2" type="ORF">F5147DRAFT_779511</name>
</gene>
<evidence type="ECO:0000313" key="3">
    <source>
        <dbReference type="Proteomes" id="UP000823399"/>
    </source>
</evidence>
<dbReference type="AlphaFoldDB" id="A0A9P7JNK8"/>
<comment type="caution">
    <text evidence="2">The sequence shown here is derived from an EMBL/GenBank/DDBJ whole genome shotgun (WGS) entry which is preliminary data.</text>
</comment>
<accession>A0A9P7JNK8</accession>
<dbReference type="Proteomes" id="UP000823399">
    <property type="component" value="Unassembled WGS sequence"/>
</dbReference>
<proteinExistence type="predicted"/>